<dbReference type="PANTHER" id="PTHR10277">
    <property type="entry name" value="HOMOCITRATE SYNTHASE-RELATED"/>
    <property type="match status" value="1"/>
</dbReference>
<evidence type="ECO:0000259" key="3">
    <source>
        <dbReference type="PROSITE" id="PS50991"/>
    </source>
</evidence>
<dbReference type="Proteomes" id="UP001652445">
    <property type="component" value="Unassembled WGS sequence"/>
</dbReference>
<dbReference type="InterPro" id="IPR050073">
    <property type="entry name" value="2-IPM_HCS-like"/>
</dbReference>
<accession>A0ABT2UNG4</accession>
<dbReference type="RefSeq" id="WP_262687012.1">
    <property type="nucleotide sequence ID" value="NZ_JAOQIO010000099.1"/>
</dbReference>
<dbReference type="Gene3D" id="3.20.20.70">
    <property type="entry name" value="Aldolase class I"/>
    <property type="match status" value="1"/>
</dbReference>
<evidence type="ECO:0000256" key="1">
    <source>
        <dbReference type="ARBA" id="ARBA00023211"/>
    </source>
</evidence>
<dbReference type="GO" id="GO:0008701">
    <property type="term" value="F:4-hydroxy-2-oxovalerate aldolase activity"/>
    <property type="evidence" value="ECO:0007669"/>
    <property type="project" value="UniProtKB-EC"/>
</dbReference>
<proteinExistence type="predicted"/>
<dbReference type="Pfam" id="PF00682">
    <property type="entry name" value="HMGL-like"/>
    <property type="match status" value="1"/>
</dbReference>
<keyword evidence="5" id="KW-1185">Reference proteome</keyword>
<gene>
    <name evidence="4" type="primary">dmpG</name>
    <name evidence="4" type="ORF">OB236_29115</name>
</gene>
<feature type="domain" description="Pyruvate carboxyltransferase" evidence="3">
    <location>
        <begin position="7"/>
        <end position="257"/>
    </location>
</feature>
<keyword evidence="4" id="KW-0456">Lyase</keyword>
<sequence length="353" mass="37583">MGSKRFIQILDATLRDGSHPLRHQYDAGTLSRIASYLERANVPYLEVCHGDGLGGSSLHFGKSRLTDEVAISTVKAAVQQVNIAALLLPGVGRLTDLEQAVQMGIGTIRIATLASEADLAHRYIKKAADLGIEAFGFLMLSSTCSPEQLLEQARKLEAFGPNVIYIVDSAGAMAMDEVRTKVSLLRRYLSVRIGFHGHNNLGLAVGNTLAAVEEGADLVDGCLAGFGAGAGNAPTEVLAAVLHKMGYETGANAGILLQAADDMWKHVMPAPQFIERGALALGTLGIRGSSLFTTLPLLGKYGIDVRDILSQLVTKGSDIRSIEALADEYLIKQSNGLPGVRSRETKESGPHFH</sequence>
<organism evidence="4 5">
    <name type="scientific">Paenibacillus baimaensis</name>
    <dbReference type="NCBI Taxonomy" id="2982185"/>
    <lineage>
        <taxon>Bacteria</taxon>
        <taxon>Bacillati</taxon>
        <taxon>Bacillota</taxon>
        <taxon>Bacilli</taxon>
        <taxon>Bacillales</taxon>
        <taxon>Paenibacillaceae</taxon>
        <taxon>Paenibacillus</taxon>
    </lineage>
</organism>
<reference evidence="4 5" key="1">
    <citation type="submission" date="2022-09" db="EMBL/GenBank/DDBJ databases">
        <authorList>
            <person name="Han X.L."/>
            <person name="Wang Q."/>
            <person name="Lu T."/>
        </authorList>
    </citation>
    <scope>NUCLEOTIDE SEQUENCE [LARGE SCALE GENOMIC DNA]</scope>
    <source>
        <strain evidence="4 5">WQ 127069</strain>
    </source>
</reference>
<dbReference type="NCBIfam" id="TIGR03217">
    <property type="entry name" value="4OH_2_O_val_ald"/>
    <property type="match status" value="1"/>
</dbReference>
<dbReference type="SUPFAM" id="SSF51569">
    <property type="entry name" value="Aldolase"/>
    <property type="match status" value="1"/>
</dbReference>
<dbReference type="PROSITE" id="PS50991">
    <property type="entry name" value="PYR_CT"/>
    <property type="match status" value="1"/>
</dbReference>
<evidence type="ECO:0000256" key="2">
    <source>
        <dbReference type="NCBIfam" id="TIGR03217"/>
    </source>
</evidence>
<dbReference type="InterPro" id="IPR035685">
    <property type="entry name" value="DRE_TIM_HOA"/>
</dbReference>
<dbReference type="InterPro" id="IPR017629">
    <property type="entry name" value="4OH_2_O-val_aldolase"/>
</dbReference>
<dbReference type="EC" id="4.1.3.39" evidence="2"/>
<evidence type="ECO:0000313" key="5">
    <source>
        <dbReference type="Proteomes" id="UP001652445"/>
    </source>
</evidence>
<dbReference type="EMBL" id="JAOQIO010000099">
    <property type="protein sequence ID" value="MCU6796190.1"/>
    <property type="molecule type" value="Genomic_DNA"/>
</dbReference>
<dbReference type="PANTHER" id="PTHR10277:SF9">
    <property type="entry name" value="2-ISOPROPYLMALATE SYNTHASE 1, CHLOROPLASTIC-RELATED"/>
    <property type="match status" value="1"/>
</dbReference>
<dbReference type="CDD" id="cd07943">
    <property type="entry name" value="DRE_TIM_HOA"/>
    <property type="match status" value="1"/>
</dbReference>
<keyword evidence="1" id="KW-0464">Manganese</keyword>
<dbReference type="NCBIfam" id="NF006049">
    <property type="entry name" value="PRK08195.1"/>
    <property type="match status" value="1"/>
</dbReference>
<protein>
    <recommendedName>
        <fullName evidence="2">4-hydroxy-2-oxovalerate aldolase</fullName>
        <ecNumber evidence="2">4.1.3.39</ecNumber>
    </recommendedName>
</protein>
<evidence type="ECO:0000313" key="4">
    <source>
        <dbReference type="EMBL" id="MCU6796190.1"/>
    </source>
</evidence>
<comment type="caution">
    <text evidence="4">The sequence shown here is derived from an EMBL/GenBank/DDBJ whole genome shotgun (WGS) entry which is preliminary data.</text>
</comment>
<dbReference type="InterPro" id="IPR000891">
    <property type="entry name" value="PYR_CT"/>
</dbReference>
<dbReference type="InterPro" id="IPR013785">
    <property type="entry name" value="Aldolase_TIM"/>
</dbReference>
<name>A0ABT2UNG4_9BACL</name>